<feature type="domain" description="DUF6443" evidence="1">
    <location>
        <begin position="33"/>
        <end position="169"/>
    </location>
</feature>
<dbReference type="Gene3D" id="2.180.10.10">
    <property type="entry name" value="RHS repeat-associated core"/>
    <property type="match status" value="2"/>
</dbReference>
<reference evidence="2 3" key="1">
    <citation type="submission" date="2020-04" db="EMBL/GenBank/DDBJ databases">
        <authorList>
            <person name="Yin C."/>
        </authorList>
    </citation>
    <scope>NUCLEOTIDE SEQUENCE [LARGE SCALE GENOMIC DNA]</scope>
    <source>
        <strain evidence="2 3">Ak56</strain>
    </source>
</reference>
<dbReference type="Proteomes" id="UP000552864">
    <property type="component" value="Unassembled WGS sequence"/>
</dbReference>
<dbReference type="RefSeq" id="WP_168739502.1">
    <property type="nucleotide sequence ID" value="NZ_JABAHZ010000003.1"/>
</dbReference>
<comment type="caution">
    <text evidence="2">The sequence shown here is derived from an EMBL/GenBank/DDBJ whole genome shotgun (WGS) entry which is preliminary data.</text>
</comment>
<dbReference type="NCBIfam" id="TIGR03696">
    <property type="entry name" value="Rhs_assc_core"/>
    <property type="match status" value="1"/>
</dbReference>
<sequence length="1488" mass="162982">MAQTPGGTTTPPSATPVAIPAPYTNTTINYIRTWEPAVATTDTAYVGAAARTADQVRQTTQYFDGLGRLIQTVVKGISYSGNDMVTPIVFDQYGREQVKYLPYASQNTTDGKFKTDPFNAQKTFYQTQVPGAAGESIYYNRLDFEASPLNRVLKTYAPGNNWAKNDPAGVEKGGNRPLENQSLINTAADSVRIWDLSNVIPTSTPNRIYAEGQLYKNVLIDEAGNQVVEFKDKNGVIILKKAQFASAGTLGTAHMGWLCTYYVYDDFGNLCFVIPPKAVQSIIGTNWTISIAIAAELCFIYRYDDRNRMIIKKVAGADSTEMVYDVRDRLVFSRDGNMKRKTWLATFYDGQNRQIMTALYKNATATRESLQIALNGVSGSSSQNIIYNFPAPVDLILDNFDQKPLYQAINSIVLVDGFETSTGAATEMVINPTATSGNGTIVANTTLANIPADSLTPLTYTYYDDYSFSGAQNYASSDITKPQADGSPNAEPLPAVRSNQVTGLVTGTKVRVLGTQQWLTTTNCYNDKGRLVQVLADNINGGTDITTSLYDFNGKMLSSYLRHKNLHSDLSPQTTVLTMLRYDPAGRITSIKKRLNDANASQDKTIAVNTYDELGQLKTKRLGVAGSTQLETLTYDYNIRGWLTGINKTYASTVNSTANWFGQTLAYDAGFTIPQYNGNVAGTTWKSKSDGIARAYGYNYDKVNRLVSAPFTQQNSGSSNWTIDQKDFSVSNLNYDANGNIMTMNQMGMIGTTKTMIDVLTYSYQSASNKLAAVGDVANTTSVKLGDFINGTNTGDDYDYDANGNMIKDLNKNITTITYNHLNQPDSIVITGKGRIKFLYDAAGVNWRKIITDQTGSADKVVTTDYIGGFVYQNDTLQFLAHEEGRIRPVFKTGQAAQYPFDYFVKDHLENVRLVLTDQSDFTTYTATMEVPAAPKETALFSNIDNTRTDKPVGYPADESAGKNASVAKLTATGTGKKIGPSIVLRVMAGDTVQLSAKAFYKSDGPKDNKSATATAENMIAGLVQAFGGNAQSNNNTHGNTLSDQQTPFNSSFYNNDYRRLKEKEPDQPNTNRPKAYLNFVLFDDGFKLVEENSGVKQVKAAPDELQTLGQDKMVIKKTGFLYAYTSNESAQPVYFDNVILGVNAGPLLEETHYYPFGLTMAGISSNALKGTNYPENKKRFTSQELEDRLDLNWYQFKYRSMDPQIGRFIQIDPLSSKYASNTPFAYAENKVTMGIDLEGLELAPANSAWFKAAVSYQAIYGTNATTQHGRVDIASDKVPSVFKDAAGVPLFSAASVGVTPSGSVSSPSGPILRPDNNLPGIPGWAWGSVDPEPPGNTGGWRMGNDLDKNKVFSDQGSSVAFSPQEGHAWVVTFRDNVPLWKANAALKDNINNFNTAASLSSDVFGSPRQKADVTNFVNDGSLPGLNLRDFRGSLQRGIGIMEAGMKIMNKNGIDVKEATQKTYDLYRTLLELLKKNDNKNTLNVNLN</sequence>
<protein>
    <recommendedName>
        <fullName evidence="1">DUF6443 domain-containing protein</fullName>
    </recommendedName>
</protein>
<evidence type="ECO:0000259" key="1">
    <source>
        <dbReference type="Pfam" id="PF20041"/>
    </source>
</evidence>
<dbReference type="InterPro" id="IPR022385">
    <property type="entry name" value="Rhs_assc_core"/>
</dbReference>
<gene>
    <name evidence="2" type="ORF">HGH91_15135</name>
</gene>
<dbReference type="InterPro" id="IPR045619">
    <property type="entry name" value="DUF6443"/>
</dbReference>
<name>A0A847SDT6_9BACT</name>
<evidence type="ECO:0000313" key="2">
    <source>
        <dbReference type="EMBL" id="NLR79971.1"/>
    </source>
</evidence>
<evidence type="ECO:0000313" key="3">
    <source>
        <dbReference type="Proteomes" id="UP000552864"/>
    </source>
</evidence>
<dbReference type="EMBL" id="JABAHZ010000003">
    <property type="protein sequence ID" value="NLR79971.1"/>
    <property type="molecule type" value="Genomic_DNA"/>
</dbReference>
<accession>A0A847SDT6</accession>
<proteinExistence type="predicted"/>
<organism evidence="2 3">
    <name type="scientific">Chitinophaga eiseniae</name>
    <dbReference type="NCBI Taxonomy" id="634771"/>
    <lineage>
        <taxon>Bacteria</taxon>
        <taxon>Pseudomonadati</taxon>
        <taxon>Bacteroidota</taxon>
        <taxon>Chitinophagia</taxon>
        <taxon>Chitinophagales</taxon>
        <taxon>Chitinophagaceae</taxon>
        <taxon>Chitinophaga</taxon>
    </lineage>
</organism>
<dbReference type="Pfam" id="PF20041">
    <property type="entry name" value="DUF6443"/>
    <property type="match status" value="1"/>
</dbReference>
<keyword evidence="3" id="KW-1185">Reference proteome</keyword>